<gene>
    <name evidence="6" type="ORF">H6G03_02310</name>
</gene>
<dbReference type="Proteomes" id="UP000641646">
    <property type="component" value="Unassembled WGS sequence"/>
</dbReference>
<keyword evidence="2 5" id="KW-0812">Transmembrane</keyword>
<evidence type="ECO:0000256" key="4">
    <source>
        <dbReference type="ARBA" id="ARBA00023136"/>
    </source>
</evidence>
<evidence type="ECO:0000256" key="3">
    <source>
        <dbReference type="ARBA" id="ARBA00022989"/>
    </source>
</evidence>
<feature type="transmembrane region" description="Helical" evidence="5">
    <location>
        <begin position="124"/>
        <end position="147"/>
    </location>
</feature>
<evidence type="ECO:0000313" key="6">
    <source>
        <dbReference type="EMBL" id="MBD2179956.1"/>
    </source>
</evidence>
<feature type="transmembrane region" description="Helical" evidence="5">
    <location>
        <begin position="97"/>
        <end position="118"/>
    </location>
</feature>
<proteinExistence type="predicted"/>
<protein>
    <submittedName>
        <fullName evidence="6">Flippase</fullName>
    </submittedName>
</protein>
<feature type="transmembrane region" description="Helical" evidence="5">
    <location>
        <begin position="396"/>
        <end position="417"/>
    </location>
</feature>
<keyword evidence="4 5" id="KW-0472">Membrane</keyword>
<accession>A0A926V9V4</accession>
<evidence type="ECO:0000313" key="7">
    <source>
        <dbReference type="Proteomes" id="UP000641646"/>
    </source>
</evidence>
<comment type="subcellular location">
    <subcellularLocation>
        <location evidence="1">Membrane</location>
        <topology evidence="1">Multi-pass membrane protein</topology>
    </subcellularLocation>
</comment>
<dbReference type="CDD" id="cd13128">
    <property type="entry name" value="MATE_Wzx_like"/>
    <property type="match status" value="1"/>
</dbReference>
<dbReference type="Pfam" id="PF01943">
    <property type="entry name" value="Polysacc_synt"/>
    <property type="match status" value="1"/>
</dbReference>
<evidence type="ECO:0000256" key="5">
    <source>
        <dbReference type="SAM" id="Phobius"/>
    </source>
</evidence>
<dbReference type="AlphaFoldDB" id="A0A926V9V4"/>
<feature type="transmembrane region" description="Helical" evidence="5">
    <location>
        <begin position="55"/>
        <end position="77"/>
    </location>
</feature>
<dbReference type="InterPro" id="IPR052556">
    <property type="entry name" value="PolySynth_Transporter"/>
</dbReference>
<feature type="transmembrane region" description="Helical" evidence="5">
    <location>
        <begin position="337"/>
        <end position="357"/>
    </location>
</feature>
<feature type="transmembrane region" description="Helical" evidence="5">
    <location>
        <begin position="159"/>
        <end position="176"/>
    </location>
</feature>
<dbReference type="PANTHER" id="PTHR43424:SF1">
    <property type="entry name" value="LOCUS PUTATIVE PROTEIN 1-RELATED"/>
    <property type="match status" value="1"/>
</dbReference>
<dbReference type="RefSeq" id="WP_190461678.1">
    <property type="nucleotide sequence ID" value="NZ_JACJPW010000004.1"/>
</dbReference>
<evidence type="ECO:0000256" key="1">
    <source>
        <dbReference type="ARBA" id="ARBA00004141"/>
    </source>
</evidence>
<feature type="transmembrane region" description="Helical" evidence="5">
    <location>
        <begin position="304"/>
        <end position="331"/>
    </location>
</feature>
<evidence type="ECO:0000256" key="2">
    <source>
        <dbReference type="ARBA" id="ARBA00022692"/>
    </source>
</evidence>
<keyword evidence="3 5" id="KW-1133">Transmembrane helix</keyword>
<keyword evidence="7" id="KW-1185">Reference proteome</keyword>
<reference evidence="6" key="1">
    <citation type="journal article" date="2015" name="ISME J.">
        <title>Draft Genome Sequence of Streptomyces incarnatus NRRL8089, which Produces the Nucleoside Antibiotic Sinefungin.</title>
        <authorList>
            <person name="Oshima K."/>
            <person name="Hattori M."/>
            <person name="Shimizu H."/>
            <person name="Fukuda K."/>
            <person name="Nemoto M."/>
            <person name="Inagaki K."/>
            <person name="Tamura T."/>
        </authorList>
    </citation>
    <scope>NUCLEOTIDE SEQUENCE</scope>
    <source>
        <strain evidence="6">FACHB-1375</strain>
    </source>
</reference>
<organism evidence="6 7">
    <name type="scientific">Aerosakkonema funiforme FACHB-1375</name>
    <dbReference type="NCBI Taxonomy" id="2949571"/>
    <lineage>
        <taxon>Bacteria</taxon>
        <taxon>Bacillati</taxon>
        <taxon>Cyanobacteriota</taxon>
        <taxon>Cyanophyceae</taxon>
        <taxon>Oscillatoriophycideae</taxon>
        <taxon>Aerosakkonematales</taxon>
        <taxon>Aerosakkonemataceae</taxon>
        <taxon>Aerosakkonema</taxon>
    </lineage>
</organism>
<comment type="caution">
    <text evidence="6">The sequence shown here is derived from an EMBL/GenBank/DDBJ whole genome shotgun (WGS) entry which is preliminary data.</text>
</comment>
<name>A0A926V9V4_9CYAN</name>
<dbReference type="EMBL" id="JACJPW010000004">
    <property type="protein sequence ID" value="MBD2179956.1"/>
    <property type="molecule type" value="Genomic_DNA"/>
</dbReference>
<reference evidence="6" key="2">
    <citation type="submission" date="2020-08" db="EMBL/GenBank/DDBJ databases">
        <authorList>
            <person name="Chen M."/>
            <person name="Teng W."/>
            <person name="Zhao L."/>
            <person name="Hu C."/>
            <person name="Zhou Y."/>
            <person name="Han B."/>
            <person name="Song L."/>
            <person name="Shu W."/>
        </authorList>
    </citation>
    <scope>NUCLEOTIDE SEQUENCE</scope>
    <source>
        <strain evidence="6">FACHB-1375</strain>
    </source>
</reference>
<feature type="transmembrane region" description="Helical" evidence="5">
    <location>
        <begin position="369"/>
        <end position="390"/>
    </location>
</feature>
<feature type="transmembrane region" description="Helical" evidence="5">
    <location>
        <begin position="264"/>
        <end position="283"/>
    </location>
</feature>
<sequence>MLNKLKAAIAKLSPELRRIIGSVIWLSGDRILRMGVGLIVTAWIARYLGPDGFGLFNFATAFVSLFGVLATLGLNQIVVRDIVRDPSLKDETLGTTFVLKLAGGILTVLISSGAISLVRPHDRLTLWIVAITASVTIFDAFNTIDLWFQSLVKSKHTVIAKNIAFVIVTALRIALIEMKAPVVAFAWVLVVESALGSIGLAIAHKLDGQNLLRWRPKFQRAKTLLKESWPLIISDLAIMIYVRIDQIMLGQLMGDKPVGIYSAAVRIAEVWYFFASAIVNSVTPAIVQAKQESETLYYNKLQKLFNLMVIVTFSIAIPLTLISKFLIVAIFGQKYAAAASVLSIYIWSAVFGFFGWAKGIWIVAEGQTVFALISTCCGATMNIILNFWLIPLYQENGAALASVISYSFTDYVMCLIYPPARKLGWIMTNALTFNLFARRSRE</sequence>
<dbReference type="GO" id="GO:0016020">
    <property type="term" value="C:membrane"/>
    <property type="evidence" value="ECO:0007669"/>
    <property type="project" value="UniProtKB-SubCell"/>
</dbReference>
<feature type="transmembrane region" description="Helical" evidence="5">
    <location>
        <begin position="182"/>
        <end position="203"/>
    </location>
</feature>
<dbReference type="InterPro" id="IPR002797">
    <property type="entry name" value="Polysacc_synth"/>
</dbReference>
<dbReference type="PANTHER" id="PTHR43424">
    <property type="entry name" value="LOCUS PUTATIVE PROTEIN 1-RELATED"/>
    <property type="match status" value="1"/>
</dbReference>